<organism evidence="2 3">
    <name type="scientific">Amniculicola lignicola CBS 123094</name>
    <dbReference type="NCBI Taxonomy" id="1392246"/>
    <lineage>
        <taxon>Eukaryota</taxon>
        <taxon>Fungi</taxon>
        <taxon>Dikarya</taxon>
        <taxon>Ascomycota</taxon>
        <taxon>Pezizomycotina</taxon>
        <taxon>Dothideomycetes</taxon>
        <taxon>Pleosporomycetidae</taxon>
        <taxon>Pleosporales</taxon>
        <taxon>Amniculicolaceae</taxon>
        <taxon>Amniculicola</taxon>
    </lineage>
</organism>
<evidence type="ECO:0000313" key="3">
    <source>
        <dbReference type="Proteomes" id="UP000799779"/>
    </source>
</evidence>
<feature type="region of interest" description="Disordered" evidence="1">
    <location>
        <begin position="316"/>
        <end position="357"/>
    </location>
</feature>
<gene>
    <name evidence="2" type="ORF">P154DRAFT_571526</name>
</gene>
<accession>A0A6A5WU24</accession>
<reference evidence="2" key="1">
    <citation type="journal article" date="2020" name="Stud. Mycol.">
        <title>101 Dothideomycetes genomes: a test case for predicting lifestyles and emergence of pathogens.</title>
        <authorList>
            <person name="Haridas S."/>
            <person name="Albert R."/>
            <person name="Binder M."/>
            <person name="Bloem J."/>
            <person name="Labutti K."/>
            <person name="Salamov A."/>
            <person name="Andreopoulos B."/>
            <person name="Baker S."/>
            <person name="Barry K."/>
            <person name="Bills G."/>
            <person name="Bluhm B."/>
            <person name="Cannon C."/>
            <person name="Castanera R."/>
            <person name="Culley D."/>
            <person name="Daum C."/>
            <person name="Ezra D."/>
            <person name="Gonzalez J."/>
            <person name="Henrissat B."/>
            <person name="Kuo A."/>
            <person name="Liang C."/>
            <person name="Lipzen A."/>
            <person name="Lutzoni F."/>
            <person name="Magnuson J."/>
            <person name="Mondo S."/>
            <person name="Nolan M."/>
            <person name="Ohm R."/>
            <person name="Pangilinan J."/>
            <person name="Park H.-J."/>
            <person name="Ramirez L."/>
            <person name="Alfaro M."/>
            <person name="Sun H."/>
            <person name="Tritt A."/>
            <person name="Yoshinaga Y."/>
            <person name="Zwiers L.-H."/>
            <person name="Turgeon B."/>
            <person name="Goodwin S."/>
            <person name="Spatafora J."/>
            <person name="Crous P."/>
            <person name="Grigoriev I."/>
        </authorList>
    </citation>
    <scope>NUCLEOTIDE SEQUENCE</scope>
    <source>
        <strain evidence="2">CBS 123094</strain>
    </source>
</reference>
<sequence length="357" mass="39408">MAFVDRIIAMASPTSPAPSPFAPTYPYVFTRTYLCGHPLERIQVSSLTNKRLEHVVLSPKDRTQFLEPEFTLERCRLCATQQTRRSANIDIARNQGMTDRLEGGKGDGFLDVLNRYACTRSLRGREGSVGFVEHEAMEEDDPDDDDVYVVQANATGRQHYERALRSIGRSQAAEIASQLPDEMLEESQEDIVDSREEISENPAAVRRLNLPKLNTAYTSFPIRRDSIGYYGPFDASLRSKTFPLGPEASQQPNPILSPAFSYSQSPTPSGILSTGSISPLESLGPITGQTLVRTPTARSPEQVQQCLRKEALRWSVESVGSTGSGSSKETENSGGSAGSELVKLRRLFSTKRSPKSW</sequence>
<dbReference type="EMBL" id="ML977564">
    <property type="protein sequence ID" value="KAF2005320.1"/>
    <property type="molecule type" value="Genomic_DNA"/>
</dbReference>
<dbReference type="AlphaFoldDB" id="A0A6A5WU24"/>
<feature type="compositionally biased region" description="Low complexity" evidence="1">
    <location>
        <begin position="316"/>
        <end position="327"/>
    </location>
</feature>
<evidence type="ECO:0000313" key="2">
    <source>
        <dbReference type="EMBL" id="KAF2005320.1"/>
    </source>
</evidence>
<feature type="compositionally biased region" description="Basic residues" evidence="1">
    <location>
        <begin position="344"/>
        <end position="357"/>
    </location>
</feature>
<evidence type="ECO:0000256" key="1">
    <source>
        <dbReference type="SAM" id="MobiDB-lite"/>
    </source>
</evidence>
<protein>
    <submittedName>
        <fullName evidence="2">Uncharacterized protein</fullName>
    </submittedName>
</protein>
<proteinExistence type="predicted"/>
<name>A0A6A5WU24_9PLEO</name>
<dbReference type="Proteomes" id="UP000799779">
    <property type="component" value="Unassembled WGS sequence"/>
</dbReference>
<keyword evidence="3" id="KW-1185">Reference proteome</keyword>